<evidence type="ECO:0000259" key="4">
    <source>
        <dbReference type="PROSITE" id="PS00662"/>
    </source>
</evidence>
<dbReference type="GO" id="GO:0016887">
    <property type="term" value="F:ATP hydrolysis activity"/>
    <property type="evidence" value="ECO:0007669"/>
    <property type="project" value="TreeGrafter"/>
</dbReference>
<dbReference type="InterPro" id="IPR027417">
    <property type="entry name" value="P-loop_NTPase"/>
</dbReference>
<dbReference type="PROSITE" id="PS00662">
    <property type="entry name" value="T2SP_E"/>
    <property type="match status" value="1"/>
</dbReference>
<dbReference type="PANTHER" id="PTHR30258">
    <property type="entry name" value="TYPE II SECRETION SYSTEM PROTEIN GSPE-RELATED"/>
    <property type="match status" value="1"/>
</dbReference>
<dbReference type="GO" id="GO:0005524">
    <property type="term" value="F:ATP binding"/>
    <property type="evidence" value="ECO:0007669"/>
    <property type="project" value="UniProtKB-KW"/>
</dbReference>
<dbReference type="AlphaFoldDB" id="A0A1B7HGC5"/>
<keyword evidence="2" id="KW-0547">Nucleotide-binding</keyword>
<comment type="similarity">
    <text evidence="1">Belongs to the GSP E family.</text>
</comment>
<dbReference type="Gene3D" id="3.30.450.90">
    <property type="match status" value="1"/>
</dbReference>
<dbReference type="GO" id="GO:0005886">
    <property type="term" value="C:plasma membrane"/>
    <property type="evidence" value="ECO:0007669"/>
    <property type="project" value="TreeGrafter"/>
</dbReference>
<name>A0A1B7HGC5_9ENTR</name>
<dbReference type="PATRIC" id="fig|1354255.3.peg.4504"/>
<dbReference type="PANTHER" id="PTHR30258:SF3">
    <property type="entry name" value="SLL1921 PROTEIN"/>
    <property type="match status" value="1"/>
</dbReference>
<comment type="caution">
    <text evidence="5">The sequence shown here is derived from an EMBL/GenBank/DDBJ whole genome shotgun (WGS) entry which is preliminary data.</text>
</comment>
<dbReference type="Pfam" id="PF00437">
    <property type="entry name" value="T2SSE"/>
    <property type="match status" value="1"/>
</dbReference>
<dbReference type="Proteomes" id="UP000078286">
    <property type="component" value="Unassembled WGS sequence"/>
</dbReference>
<accession>A0A1B7HGC5</accession>
<feature type="domain" description="Bacterial type II secretion system protein E" evidence="4">
    <location>
        <begin position="302"/>
        <end position="316"/>
    </location>
</feature>
<dbReference type="EMBL" id="LXEO01000070">
    <property type="protein sequence ID" value="OAT14688.1"/>
    <property type="molecule type" value="Genomic_DNA"/>
</dbReference>
<dbReference type="Gene3D" id="3.40.50.300">
    <property type="entry name" value="P-loop containing nucleotide triphosphate hydrolases"/>
    <property type="match status" value="1"/>
</dbReference>
<dbReference type="SUPFAM" id="SSF52540">
    <property type="entry name" value="P-loop containing nucleoside triphosphate hydrolases"/>
    <property type="match status" value="1"/>
</dbReference>
<dbReference type="InterPro" id="IPR001482">
    <property type="entry name" value="T2SS/T4SS_dom"/>
</dbReference>
<evidence type="ECO:0000313" key="5">
    <source>
        <dbReference type="EMBL" id="OAT14688.1"/>
    </source>
</evidence>
<keyword evidence="3" id="KW-0067">ATP-binding</keyword>
<dbReference type="RefSeq" id="WP_064556389.1">
    <property type="nucleotide sequence ID" value="NZ_LXEO01000070.1"/>
</dbReference>
<organism evidence="5 6">
    <name type="scientific">Buttiauxella noackiae ATCC 51607</name>
    <dbReference type="NCBI Taxonomy" id="1354255"/>
    <lineage>
        <taxon>Bacteria</taxon>
        <taxon>Pseudomonadati</taxon>
        <taxon>Pseudomonadota</taxon>
        <taxon>Gammaproteobacteria</taxon>
        <taxon>Enterobacterales</taxon>
        <taxon>Enterobacteriaceae</taxon>
        <taxon>Buttiauxella</taxon>
    </lineage>
</organism>
<evidence type="ECO:0000256" key="1">
    <source>
        <dbReference type="ARBA" id="ARBA00006611"/>
    </source>
</evidence>
<proteinExistence type="inferred from homology"/>
<reference evidence="5 6" key="1">
    <citation type="submission" date="2016-04" db="EMBL/GenBank/DDBJ databases">
        <title>ATOL: Assembling a taxonomically balanced genome-scale reconstruction of the evolutionary history of the Enterobacteriaceae.</title>
        <authorList>
            <person name="Plunkett G.III."/>
            <person name="Neeno-Eckwall E.C."/>
            <person name="Glasner J.D."/>
            <person name="Perna N.T."/>
        </authorList>
    </citation>
    <scope>NUCLEOTIDE SEQUENCE [LARGE SCALE GENOMIC DNA]</scope>
    <source>
        <strain evidence="5 6">ATCC 51607</strain>
    </source>
</reference>
<protein>
    <submittedName>
        <fullName evidence="5">PilQ family plasmid conjugative transfer ATPase</fullName>
    </submittedName>
</protein>
<evidence type="ECO:0000256" key="2">
    <source>
        <dbReference type="ARBA" id="ARBA00022741"/>
    </source>
</evidence>
<sequence length="503" mass="56238">MILHTTPDVLADITIPASVSTQVHLRRTEPALYIADNYRNTAHIQALVREITRRLPDIPLSTVPLDEIHAMNKGLPTDVRMELTSPQRKVVALFRQAVERKASDIHLAIGEDGLAIVKFRIHGELFKVDSMSEEEAENMASTIILSMCDVTEAQFNSSRPQDGRIKASYLQGMKLFGARYSHTPTVYGIHAVMRLIKDDSENPPGLAELGFLPEQQETLQDILNVPEGVVILSGPTGSGKSATLRTLASMYMIQHDYHKNLVTYEDPPEGRIIGAVQCPIVADKNNPDEVLRVWRQLLSNTLRIDPDAIMVGEMRDVFSANVCVTNAMTGHLVLSTLHANDPINILERLLTLDVRPELLSDPQLFIGLISQRLVQVLCPHCCQDWETVQNMLPQKENAMIKAHCDTDNVRFRHAEGCDHCEGGVAGRQVVAEIIRPDARFMQRYRHEGKLAARRYWLQQPGSISRNSHVLKLINAGRVDPRAAQSICSLDEDSRMNIAEVVNE</sequence>
<evidence type="ECO:0000256" key="3">
    <source>
        <dbReference type="ARBA" id="ARBA00022840"/>
    </source>
</evidence>
<keyword evidence="6" id="KW-1185">Reference proteome</keyword>
<evidence type="ECO:0000313" key="6">
    <source>
        <dbReference type="Proteomes" id="UP000078286"/>
    </source>
</evidence>
<gene>
    <name evidence="5" type="ORF">M979_4374</name>
</gene>